<proteinExistence type="predicted"/>
<evidence type="ECO:0000313" key="1">
    <source>
        <dbReference type="EMBL" id="GMI96884.1"/>
    </source>
</evidence>
<dbReference type="Proteomes" id="UP001165190">
    <property type="component" value="Unassembled WGS sequence"/>
</dbReference>
<reference evidence="1" key="1">
    <citation type="submission" date="2023-05" db="EMBL/GenBank/DDBJ databases">
        <title>Genome and transcriptome analyses reveal genes involved in the formation of fine ridges on petal epidermal cells in Hibiscus trionum.</title>
        <authorList>
            <person name="Koshimizu S."/>
            <person name="Masuda S."/>
            <person name="Ishii T."/>
            <person name="Shirasu K."/>
            <person name="Hoshino A."/>
            <person name="Arita M."/>
        </authorList>
    </citation>
    <scope>NUCLEOTIDE SEQUENCE</scope>
    <source>
        <strain evidence="1">Hamamatsu line</strain>
    </source>
</reference>
<accession>A0A9W7IHM4</accession>
<organism evidence="1 2">
    <name type="scientific">Hibiscus trionum</name>
    <name type="common">Flower of an hour</name>
    <dbReference type="NCBI Taxonomy" id="183268"/>
    <lineage>
        <taxon>Eukaryota</taxon>
        <taxon>Viridiplantae</taxon>
        <taxon>Streptophyta</taxon>
        <taxon>Embryophyta</taxon>
        <taxon>Tracheophyta</taxon>
        <taxon>Spermatophyta</taxon>
        <taxon>Magnoliopsida</taxon>
        <taxon>eudicotyledons</taxon>
        <taxon>Gunneridae</taxon>
        <taxon>Pentapetalae</taxon>
        <taxon>rosids</taxon>
        <taxon>malvids</taxon>
        <taxon>Malvales</taxon>
        <taxon>Malvaceae</taxon>
        <taxon>Malvoideae</taxon>
        <taxon>Hibiscus</taxon>
    </lineage>
</organism>
<keyword evidence="2" id="KW-1185">Reference proteome</keyword>
<comment type="caution">
    <text evidence="1">The sequence shown here is derived from an EMBL/GenBank/DDBJ whole genome shotgun (WGS) entry which is preliminary data.</text>
</comment>
<gene>
    <name evidence="1" type="ORF">HRI_003357700</name>
</gene>
<dbReference type="AlphaFoldDB" id="A0A9W7IHM4"/>
<protein>
    <submittedName>
        <fullName evidence="1">Uncharacterized protein</fullName>
    </submittedName>
</protein>
<dbReference type="EMBL" id="BSYR01000030">
    <property type="protein sequence ID" value="GMI96884.1"/>
    <property type="molecule type" value="Genomic_DNA"/>
</dbReference>
<evidence type="ECO:0000313" key="2">
    <source>
        <dbReference type="Proteomes" id="UP001165190"/>
    </source>
</evidence>
<sequence>MVNNTESIRSLQDTTTRHEQTLASLETHVANQEKWNTTTQITLREIARQLQNIAAQLGSSATTSADDKITADSTLHRGKTKVRSDSDDTFSFPSKLVQVELPIFIGDDPEGWISSAHDFFEFYGTDDHHRVTMASFRMTSTTKKWFWWMQ</sequence>
<dbReference type="OrthoDB" id="1749531at2759"/>
<name>A0A9W7IHM4_HIBTR</name>